<dbReference type="GO" id="GO:1990281">
    <property type="term" value="C:efflux pump complex"/>
    <property type="evidence" value="ECO:0007669"/>
    <property type="project" value="TreeGrafter"/>
</dbReference>
<dbReference type="Pfam" id="PF02321">
    <property type="entry name" value="OEP"/>
    <property type="match status" value="2"/>
</dbReference>
<name>A0AAP2DMV8_9BACT</name>
<comment type="caution">
    <text evidence="8">The sequence shown here is derived from an EMBL/GenBank/DDBJ whole genome shotgun (WGS) entry which is preliminary data.</text>
</comment>
<evidence type="ECO:0000256" key="1">
    <source>
        <dbReference type="ARBA" id="ARBA00004442"/>
    </source>
</evidence>
<dbReference type="AlphaFoldDB" id="A0AAP2DMV8"/>
<gene>
    <name evidence="8" type="ORF">KK083_14130</name>
</gene>
<dbReference type="PANTHER" id="PTHR30026">
    <property type="entry name" value="OUTER MEMBRANE PROTEIN TOLC"/>
    <property type="match status" value="1"/>
</dbReference>
<evidence type="ECO:0000256" key="5">
    <source>
        <dbReference type="ARBA" id="ARBA00022692"/>
    </source>
</evidence>
<keyword evidence="4" id="KW-1134">Transmembrane beta strand</keyword>
<dbReference type="GO" id="GO:0009279">
    <property type="term" value="C:cell outer membrane"/>
    <property type="evidence" value="ECO:0007669"/>
    <property type="project" value="UniProtKB-SubCell"/>
</dbReference>
<dbReference type="InterPro" id="IPR003423">
    <property type="entry name" value="OMP_efflux"/>
</dbReference>
<protein>
    <submittedName>
        <fullName evidence="8">TolC family protein</fullName>
    </submittedName>
</protein>
<evidence type="ECO:0000256" key="7">
    <source>
        <dbReference type="ARBA" id="ARBA00023237"/>
    </source>
</evidence>
<accession>A0AAP2DMV8</accession>
<dbReference type="GO" id="GO:0015288">
    <property type="term" value="F:porin activity"/>
    <property type="evidence" value="ECO:0007669"/>
    <property type="project" value="TreeGrafter"/>
</dbReference>
<dbReference type="EMBL" id="JAHESF010000012">
    <property type="protein sequence ID" value="MBT1698027.1"/>
    <property type="molecule type" value="Genomic_DNA"/>
</dbReference>
<sequence length="452" mass="50435">MKKHFFIPVILVALGFSGQAQEEKPLRLTYNEAIKIAMKSNVTLNQQKNFLLSSEVQRNQSIAAFLPSLGIQGSVNHTDGQQPSPETGDLEDLSVDNVSASLQAGVTIFNGFNRINTLNANINQFKAQAAFVKRSEQDVVFNVTNQYLQVLLDQELLKIAQESFKAQSVLLDQLKEQVRLGARAESDQYTQDAQVRNLELIALRAKVTLENDKALLAQTLQLDPAVPFDVELPRIDNSFNINGVSVDSLYAIAVANREDLKRADYQAKANLYAYKASINTYLPSLNASASYGSQYVSTLKPDPAYGTFSNQFRNVFPRLSYGVSLTIPIFDRLQTRNNRVFNKMTYENSKIVRDNVEKTIKIDVKRTYNNYLTAIESYEASQIQYQAGELALKTQQESFILGISAQVALAQANQTFVQAAASRAQAEITLVFQKMLLDYALGTLNPQSIIEQ</sequence>
<reference evidence="8 9" key="1">
    <citation type="submission" date="2021-05" db="EMBL/GenBank/DDBJ databases">
        <title>A Polyphasic approach of four new species of the genus Ohtaekwangia: Ohtaekwangia histidinii sp. nov., Ohtaekwangia cretensis sp. nov., Ohtaekwangia indiensis sp. nov., Ohtaekwangia reichenbachii sp. nov. from diverse environment.</title>
        <authorList>
            <person name="Octaviana S."/>
        </authorList>
    </citation>
    <scope>NUCLEOTIDE SEQUENCE [LARGE SCALE GENOMIC DNA]</scope>
    <source>
        <strain evidence="8 9">PWU4</strain>
    </source>
</reference>
<dbReference type="PANTHER" id="PTHR30026:SF20">
    <property type="entry name" value="OUTER MEMBRANE PROTEIN TOLC"/>
    <property type="match status" value="1"/>
</dbReference>
<evidence type="ECO:0000256" key="6">
    <source>
        <dbReference type="ARBA" id="ARBA00023136"/>
    </source>
</evidence>
<comment type="similarity">
    <text evidence="2">Belongs to the outer membrane factor (OMF) (TC 1.B.17) family.</text>
</comment>
<evidence type="ECO:0000313" key="8">
    <source>
        <dbReference type="EMBL" id="MBT1698027.1"/>
    </source>
</evidence>
<proteinExistence type="inferred from homology"/>
<evidence type="ECO:0000256" key="2">
    <source>
        <dbReference type="ARBA" id="ARBA00007613"/>
    </source>
</evidence>
<dbReference type="Gene3D" id="1.20.1600.10">
    <property type="entry name" value="Outer membrane efflux proteins (OEP)"/>
    <property type="match status" value="1"/>
</dbReference>
<evidence type="ECO:0000313" key="9">
    <source>
        <dbReference type="Proteomes" id="UP001319200"/>
    </source>
</evidence>
<comment type="subcellular location">
    <subcellularLocation>
        <location evidence="1">Cell outer membrane</location>
    </subcellularLocation>
</comment>
<dbReference type="Proteomes" id="UP001319200">
    <property type="component" value="Unassembled WGS sequence"/>
</dbReference>
<keyword evidence="5" id="KW-0812">Transmembrane</keyword>
<evidence type="ECO:0000256" key="3">
    <source>
        <dbReference type="ARBA" id="ARBA00022448"/>
    </source>
</evidence>
<evidence type="ECO:0000256" key="4">
    <source>
        <dbReference type="ARBA" id="ARBA00022452"/>
    </source>
</evidence>
<keyword evidence="9" id="KW-1185">Reference proteome</keyword>
<dbReference type="RefSeq" id="WP_254163898.1">
    <property type="nucleotide sequence ID" value="NZ_JAHESF010000012.1"/>
</dbReference>
<keyword evidence="6" id="KW-0472">Membrane</keyword>
<dbReference type="GO" id="GO:0015562">
    <property type="term" value="F:efflux transmembrane transporter activity"/>
    <property type="evidence" value="ECO:0007669"/>
    <property type="project" value="InterPro"/>
</dbReference>
<dbReference type="SUPFAM" id="SSF56954">
    <property type="entry name" value="Outer membrane efflux proteins (OEP)"/>
    <property type="match status" value="1"/>
</dbReference>
<organism evidence="8 9">
    <name type="scientific">Chryseosolibacter histidini</name>
    <dbReference type="NCBI Taxonomy" id="2782349"/>
    <lineage>
        <taxon>Bacteria</taxon>
        <taxon>Pseudomonadati</taxon>
        <taxon>Bacteroidota</taxon>
        <taxon>Cytophagia</taxon>
        <taxon>Cytophagales</taxon>
        <taxon>Chryseotaleaceae</taxon>
        <taxon>Chryseosolibacter</taxon>
    </lineage>
</organism>
<dbReference type="InterPro" id="IPR051906">
    <property type="entry name" value="TolC-like"/>
</dbReference>
<keyword evidence="3" id="KW-0813">Transport</keyword>
<keyword evidence="7" id="KW-0998">Cell outer membrane</keyword>